<keyword evidence="1" id="KW-0343">GTPase activation</keyword>
<keyword evidence="10" id="KW-1185">Reference proteome</keyword>
<evidence type="ECO:0000256" key="2">
    <source>
        <dbReference type="ARBA" id="ARBA00022553"/>
    </source>
</evidence>
<feature type="compositionally biased region" description="Low complexity" evidence="7">
    <location>
        <begin position="656"/>
        <end position="669"/>
    </location>
</feature>
<dbReference type="PROSITE" id="PS50085">
    <property type="entry name" value="RAPGAP"/>
    <property type="match status" value="1"/>
</dbReference>
<dbReference type="FunFam" id="3.40.50.11210:FF:000005">
    <property type="entry name" value="Ral GTPase-activating protein, beta subunit (non-catalytic)"/>
    <property type="match status" value="1"/>
</dbReference>
<evidence type="ECO:0000313" key="10">
    <source>
        <dbReference type="Proteomes" id="UP000472262"/>
    </source>
</evidence>
<dbReference type="SUPFAM" id="SSF111347">
    <property type="entry name" value="Rap/Ran-GAP"/>
    <property type="match status" value="1"/>
</dbReference>
<reference evidence="9" key="2">
    <citation type="submission" date="2025-09" db="UniProtKB">
        <authorList>
            <consortium name="Ensembl"/>
        </authorList>
    </citation>
    <scope>IDENTIFICATION</scope>
</reference>
<dbReference type="GO" id="GO:0051056">
    <property type="term" value="P:regulation of small GTPase mediated signal transduction"/>
    <property type="evidence" value="ECO:0007669"/>
    <property type="project" value="InterPro"/>
</dbReference>
<keyword evidence="2" id="KW-0597">Phosphoprotein</keyword>
<protein>
    <recommendedName>
        <fullName evidence="5">Ral GTPase-activating protein subunit beta</fullName>
    </recommendedName>
    <alternativeName>
        <fullName evidence="6">p170</fullName>
    </alternativeName>
</protein>
<evidence type="ECO:0000256" key="7">
    <source>
        <dbReference type="SAM" id="MobiDB-lite"/>
    </source>
</evidence>
<dbReference type="Ensembl" id="ENSSGRT00000053967.1">
    <property type="protein sequence ID" value="ENSSGRP00000050523.1"/>
    <property type="gene ID" value="ENSSGRG00000026621.1"/>
</dbReference>
<evidence type="ECO:0000259" key="8">
    <source>
        <dbReference type="PROSITE" id="PS50085"/>
    </source>
</evidence>
<comment type="function">
    <text evidence="3">Non-catalytic subunit of the heterodimeric RalGAP1 and RalGAP2 complexes which act as GTPase activators for the Ras-like small GTPases RALA and RALB.</text>
</comment>
<feature type="compositionally biased region" description="Low complexity" evidence="7">
    <location>
        <begin position="316"/>
        <end position="351"/>
    </location>
</feature>
<dbReference type="Proteomes" id="UP000472262">
    <property type="component" value="Unassembled WGS sequence"/>
</dbReference>
<feature type="region of interest" description="Disordered" evidence="7">
    <location>
        <begin position="282"/>
        <end position="361"/>
    </location>
</feature>
<evidence type="ECO:0000256" key="3">
    <source>
        <dbReference type="ARBA" id="ARBA00053327"/>
    </source>
</evidence>
<dbReference type="InterPro" id="IPR035974">
    <property type="entry name" value="Rap/Ran-GAP_sf"/>
</dbReference>
<dbReference type="InterPro" id="IPR000331">
    <property type="entry name" value="Rap/Ran_GAP_dom"/>
</dbReference>
<dbReference type="GO" id="GO:0005096">
    <property type="term" value="F:GTPase activator activity"/>
    <property type="evidence" value="ECO:0007669"/>
    <property type="project" value="UniProtKB-KW"/>
</dbReference>
<feature type="domain" description="Rap-GAP" evidence="8">
    <location>
        <begin position="1089"/>
        <end position="1322"/>
    </location>
</feature>
<dbReference type="InterPro" id="IPR046859">
    <property type="entry name" value="RGPA/RALGAPB_N"/>
</dbReference>
<proteinExistence type="predicted"/>
<feature type="region of interest" description="Disordered" evidence="7">
    <location>
        <begin position="646"/>
        <end position="677"/>
    </location>
</feature>
<reference evidence="9" key="1">
    <citation type="submission" date="2025-08" db="UniProtKB">
        <authorList>
            <consortium name="Ensembl"/>
        </authorList>
    </citation>
    <scope>IDENTIFICATION</scope>
</reference>
<comment type="subunit">
    <text evidence="4">Component of the heterodimeric RalGAP1 complex with RALGAPA1 and of the heterodimeric RalGAP2 complex with RALGAPA2. Heterodimerization is required for activity.</text>
</comment>
<gene>
    <name evidence="9" type="primary">LOC107553898</name>
</gene>
<organism evidence="9 10">
    <name type="scientific">Sinocyclocheilus grahami</name>
    <name type="common">Dianchi golden-line fish</name>
    <name type="synonym">Barbus grahami</name>
    <dbReference type="NCBI Taxonomy" id="75366"/>
    <lineage>
        <taxon>Eukaryota</taxon>
        <taxon>Metazoa</taxon>
        <taxon>Chordata</taxon>
        <taxon>Craniata</taxon>
        <taxon>Vertebrata</taxon>
        <taxon>Euteleostomi</taxon>
        <taxon>Actinopterygii</taxon>
        <taxon>Neopterygii</taxon>
        <taxon>Teleostei</taxon>
        <taxon>Ostariophysi</taxon>
        <taxon>Cypriniformes</taxon>
        <taxon>Cyprinidae</taxon>
        <taxon>Cyprininae</taxon>
        <taxon>Sinocyclocheilus</taxon>
    </lineage>
</organism>
<evidence type="ECO:0000313" key="9">
    <source>
        <dbReference type="Ensembl" id="ENSSGRP00000050523.1"/>
    </source>
</evidence>
<dbReference type="InterPro" id="IPR039930">
    <property type="entry name" value="RALGAPB"/>
</dbReference>
<sequence>MVTDAVWNIIAQKGRSVECSAVLFPADRTSSLLHLMLCCPPQVKWTMEVLCYGLTLPLDGDTVKLCVDVYTDWIMALVSPRDSIPQPIIKEPNLYVQTILKHLHNLFLPRPEHFSLVHFKLCQQVLSAVQKLARDSNGMARETWEVLLLFLLRINDTLLAPPTVGGGIAEKLAEKLISVLFEVWFLACTRCFPTPPYWKTAREMLANWRHHPPVVEQWSKVIAALTSRYCRPASSLQLYFCSFIYSLFNRDNTEYHFCTILSRAMRGVSCLVDAFLGISRPRSDSAPPTPVNRLSMPTPPTTTNTTPPHNRRHRPTAVVKTTSKTSTTGQTKVSHQTSSTSPLSSPNQTSSEPRPLPAPTRPKVNSVLNLFGQWLFDAALVHCKLHSGLSRDSSMTATFFQILLSYKSSIATQAGVELRRKGSQMSTDTMVSNPMFDANDFPDNYESGRAEACGTLCRIFCSKKTGEDILPVYLSRFYMVLIQGLQISDFICRPVLASIILNSSALFCSDLKGINVVVPYFISALETILPDRELSKFKSYVNPTELRRASIHILLSMLPLPHHFGNVKSEVLLEGKFSNDDNSLHDKAVTFLSLKLRLVNILIGALQTETDSINTQMILAAMLNIVQDSALLESVGAQAEVGSVDGSHSLAKSHSRNNSGISNASAGSSEATTPDSERPAQALMRDYALHTDTAAGLLIRSIHLLTQRLNSQWRLDMSISLAALELLAGLAKVKVSVESSDRKRAVSSVCSYIVYQCSRPAPLHSRDLHSMIVAAFHCLCVWLTEHPDMLNEKDCLIEVLEIVELGISGSKSKTGEQEVKYKGDKEHNPASMRVKEAAEATLSCIMQVLGAFPSPSGPASPCSLLNEDTLIKYSRLTSTSHSNFRYFVLDNSVILAMLEQPLGNEQNPCPSVTMLIRGMSGRHAWTMQLFHQPRGARANQKVRLFVPENRPAPKNDVGIRFNVKHRPFPEEVDKIPFVKADLSIPDLHDIVDKELEQQHDKLRAVMGKQIDYETKLEHCTEELWRNKPFPDPLTDCKPPAPAQEFQTARLFLSHFGFLSLEALKEPGNSRLPPHLIALDSSVPGFFDDVGYLDLLPSRPCDTVFIFYMKAGQKSSQEILRNVESSANVQPHFLELLLSLGWPVEVRGHPGWTGSVFTSWTINTSSDDSETLGDTGGGVFNGEKRVLYYADALTEIAFVVPSLGDSSEHSFPTADSDSQLELLPSLLKQPNLTLELFPNHSDNMGPAQRVTPSAFRSLKLPSGRTIPPLGPDTKVLVVWVERYDDIENFPVSELLAETSTGVETAVNSSTSRSSSSEKDFPIIFIHPLKTGLFRIKLHGAMGKFNMVIPLVDNMVVSRRSLGFLVRQTVINACRRKRLESDSYSPPHVRRKQKIAEIVNRYRNKQLEPEFYTSLFQEVGETSLNPST</sequence>
<accession>A0A672NH20</accession>
<evidence type="ECO:0000256" key="6">
    <source>
        <dbReference type="ARBA" id="ARBA00081608"/>
    </source>
</evidence>
<evidence type="ECO:0000256" key="4">
    <source>
        <dbReference type="ARBA" id="ARBA00063020"/>
    </source>
</evidence>
<dbReference type="Pfam" id="PF20412">
    <property type="entry name" value="RALGAPB_N"/>
    <property type="match status" value="1"/>
</dbReference>
<evidence type="ECO:0000256" key="1">
    <source>
        <dbReference type="ARBA" id="ARBA00022468"/>
    </source>
</evidence>
<dbReference type="PANTHER" id="PTHR21344">
    <property type="entry name" value="RAL GTPASE-ACTIVATING PROTEIN SUBUNIT BETA"/>
    <property type="match status" value="1"/>
</dbReference>
<name>A0A672NH20_SINGR</name>
<dbReference type="Gene3D" id="3.40.50.11210">
    <property type="entry name" value="Rap/Ran-GAP"/>
    <property type="match status" value="1"/>
</dbReference>
<dbReference type="PANTHER" id="PTHR21344:SF1">
    <property type="entry name" value="RAL GTPASE-ACTIVATING PROTEIN SUBUNIT BETA"/>
    <property type="match status" value="1"/>
</dbReference>
<evidence type="ECO:0000256" key="5">
    <source>
        <dbReference type="ARBA" id="ARBA00072207"/>
    </source>
</evidence>